<dbReference type="EMBL" id="CAUOFW020001680">
    <property type="protein sequence ID" value="CAK9147430.1"/>
    <property type="molecule type" value="Genomic_DNA"/>
</dbReference>
<protein>
    <submittedName>
        <fullName evidence="2">Uncharacterized protein</fullName>
    </submittedName>
</protein>
<organism evidence="2 3">
    <name type="scientific">Ilex paraguariensis</name>
    <name type="common">yerba mate</name>
    <dbReference type="NCBI Taxonomy" id="185542"/>
    <lineage>
        <taxon>Eukaryota</taxon>
        <taxon>Viridiplantae</taxon>
        <taxon>Streptophyta</taxon>
        <taxon>Embryophyta</taxon>
        <taxon>Tracheophyta</taxon>
        <taxon>Spermatophyta</taxon>
        <taxon>Magnoliopsida</taxon>
        <taxon>eudicotyledons</taxon>
        <taxon>Gunneridae</taxon>
        <taxon>Pentapetalae</taxon>
        <taxon>asterids</taxon>
        <taxon>campanulids</taxon>
        <taxon>Aquifoliales</taxon>
        <taxon>Aquifoliaceae</taxon>
        <taxon>Ilex</taxon>
    </lineage>
</organism>
<name>A0ABC8RSA5_9AQUA</name>
<feature type="compositionally biased region" description="Basic and acidic residues" evidence="1">
    <location>
        <begin position="53"/>
        <end position="68"/>
    </location>
</feature>
<feature type="region of interest" description="Disordered" evidence="1">
    <location>
        <begin position="47"/>
        <end position="68"/>
    </location>
</feature>
<evidence type="ECO:0000256" key="1">
    <source>
        <dbReference type="SAM" id="MobiDB-lite"/>
    </source>
</evidence>
<dbReference type="Proteomes" id="UP001642360">
    <property type="component" value="Unassembled WGS sequence"/>
</dbReference>
<sequence>LHSHNHTSLTISRPNDFFASEATTTPTLTKASVVFFANSLSFRKWLKPGNHSPYKDQRNLPEKQKDRG</sequence>
<feature type="non-terminal residue" evidence="2">
    <location>
        <position position="1"/>
    </location>
</feature>
<reference evidence="2 3" key="1">
    <citation type="submission" date="2024-02" db="EMBL/GenBank/DDBJ databases">
        <authorList>
            <person name="Vignale AGUSTIN F."/>
            <person name="Sosa J E."/>
            <person name="Modenutti C."/>
        </authorList>
    </citation>
    <scope>NUCLEOTIDE SEQUENCE [LARGE SCALE GENOMIC DNA]</scope>
</reference>
<gene>
    <name evidence="2" type="ORF">ILEXP_LOCUS15327</name>
</gene>
<evidence type="ECO:0000313" key="2">
    <source>
        <dbReference type="EMBL" id="CAK9147430.1"/>
    </source>
</evidence>
<comment type="caution">
    <text evidence="2">The sequence shown here is derived from an EMBL/GenBank/DDBJ whole genome shotgun (WGS) entry which is preliminary data.</text>
</comment>
<dbReference type="AlphaFoldDB" id="A0ABC8RSA5"/>
<keyword evidence="3" id="KW-1185">Reference proteome</keyword>
<accession>A0ABC8RSA5</accession>
<evidence type="ECO:0000313" key="3">
    <source>
        <dbReference type="Proteomes" id="UP001642360"/>
    </source>
</evidence>
<proteinExistence type="predicted"/>